<accession>A0A226GQ06</accession>
<evidence type="ECO:0000256" key="1">
    <source>
        <dbReference type="ARBA" id="ARBA00022801"/>
    </source>
</evidence>
<dbReference type="SUPFAM" id="SSF52499">
    <property type="entry name" value="Isochorismatase-like hydrolases"/>
    <property type="match status" value="1"/>
</dbReference>
<name>A0A226GQ06_9FLAO</name>
<dbReference type="OrthoDB" id="9791276at2"/>
<feature type="domain" description="Isochorismatase-like" evidence="2">
    <location>
        <begin position="8"/>
        <end position="141"/>
    </location>
</feature>
<dbReference type="PANTHER" id="PTHR43540">
    <property type="entry name" value="PEROXYUREIDOACRYLATE/UREIDOACRYLATE AMIDOHYDROLASE-RELATED"/>
    <property type="match status" value="1"/>
</dbReference>
<sequence>MKIRYSKTALVLLAIQNDYFYKGKMELKECDEVAVIAKKTLAIFRKKRKHIIYVKHLEVKKNATCFVPGTVGAEIYSEVAPIKGEKIIVKNNPNSFVETDLFEYLEQHGIKYLTIVGMMSNMHADTTVRTAKDLGFNVELIGVGTA</sequence>
<comment type="caution">
    <text evidence="3">The sequence shown here is derived from an EMBL/GenBank/DDBJ whole genome shotgun (WGS) entry which is preliminary data.</text>
</comment>
<protein>
    <recommendedName>
        <fullName evidence="2">Isochorismatase-like domain-containing protein</fullName>
    </recommendedName>
</protein>
<dbReference type="InterPro" id="IPR000868">
    <property type="entry name" value="Isochorismatase-like_dom"/>
</dbReference>
<keyword evidence="4" id="KW-1185">Reference proteome</keyword>
<dbReference type="GO" id="GO:0016787">
    <property type="term" value="F:hydrolase activity"/>
    <property type="evidence" value="ECO:0007669"/>
    <property type="project" value="UniProtKB-KW"/>
</dbReference>
<dbReference type="Gene3D" id="3.40.50.850">
    <property type="entry name" value="Isochorismatase-like"/>
    <property type="match status" value="1"/>
</dbReference>
<evidence type="ECO:0000313" key="4">
    <source>
        <dbReference type="Proteomes" id="UP000198345"/>
    </source>
</evidence>
<proteinExistence type="predicted"/>
<dbReference type="InterPro" id="IPR050272">
    <property type="entry name" value="Isochorismatase-like_hydrls"/>
</dbReference>
<dbReference type="InterPro" id="IPR036380">
    <property type="entry name" value="Isochorismatase-like_sf"/>
</dbReference>
<keyword evidence="1" id="KW-0378">Hydrolase</keyword>
<evidence type="ECO:0000313" key="3">
    <source>
        <dbReference type="EMBL" id="OXA84093.1"/>
    </source>
</evidence>
<reference evidence="3 4" key="1">
    <citation type="submission" date="2016-11" db="EMBL/GenBank/DDBJ databases">
        <title>Whole genomes of Flavobacteriaceae.</title>
        <authorList>
            <person name="Stine C."/>
            <person name="Li C."/>
            <person name="Tadesse D."/>
        </authorList>
    </citation>
    <scope>NUCLEOTIDE SEQUENCE [LARGE SCALE GENOMIC DNA]</scope>
    <source>
        <strain evidence="3 4">DSM 18292</strain>
    </source>
</reference>
<dbReference type="RefSeq" id="WP_089051871.1">
    <property type="nucleotide sequence ID" value="NZ_FXTV01000006.1"/>
</dbReference>
<dbReference type="Pfam" id="PF00857">
    <property type="entry name" value="Isochorismatase"/>
    <property type="match status" value="1"/>
</dbReference>
<dbReference type="EMBL" id="MUGW01000070">
    <property type="protein sequence ID" value="OXA84093.1"/>
    <property type="molecule type" value="Genomic_DNA"/>
</dbReference>
<dbReference type="Proteomes" id="UP000198345">
    <property type="component" value="Unassembled WGS sequence"/>
</dbReference>
<evidence type="ECO:0000259" key="2">
    <source>
        <dbReference type="Pfam" id="PF00857"/>
    </source>
</evidence>
<gene>
    <name evidence="3" type="ORF">B0A66_21350</name>
</gene>
<organism evidence="3 4">
    <name type="scientific">Flavobacterium hercynium</name>
    <dbReference type="NCBI Taxonomy" id="387094"/>
    <lineage>
        <taxon>Bacteria</taxon>
        <taxon>Pseudomonadati</taxon>
        <taxon>Bacteroidota</taxon>
        <taxon>Flavobacteriia</taxon>
        <taxon>Flavobacteriales</taxon>
        <taxon>Flavobacteriaceae</taxon>
        <taxon>Flavobacterium</taxon>
    </lineage>
</organism>
<dbReference type="PANTHER" id="PTHR43540:SF1">
    <property type="entry name" value="ISOCHORISMATASE HYDROLASE"/>
    <property type="match status" value="1"/>
</dbReference>
<dbReference type="AlphaFoldDB" id="A0A226GQ06"/>